<feature type="region of interest" description="Disordered" evidence="5">
    <location>
        <begin position="343"/>
        <end position="380"/>
    </location>
</feature>
<feature type="region of interest" description="Disordered" evidence="5">
    <location>
        <begin position="81"/>
        <end position="329"/>
    </location>
</feature>
<reference evidence="11 12" key="2">
    <citation type="journal article" date="2013" name="Genome Res.">
        <title>A second-generation assembly of the Drosophila simulans genome provides new insights into patterns of lineage-specific divergence.</title>
        <authorList>
            <person name="Hu T.T."/>
            <person name="Eisen M.B."/>
            <person name="Thornton K.R."/>
            <person name="Andolfatto P."/>
        </authorList>
    </citation>
    <scope>NUCLEOTIDE SEQUENCE [LARGE SCALE GENOMIC DNA]</scope>
    <source>
        <strain evidence="12">w501</strain>
        <strain evidence="11">W501</strain>
    </source>
</reference>
<reference evidence="8" key="1">
    <citation type="journal article" date="2005" name="PLoS Genet.">
        <title>Positive Selection Drives the Evolution of rhino, a Member of the Heterochromatin Protein 1 Family in Drosophila.</title>
        <authorList>
            <person name="Vermaak D."/>
            <person name="Henikoff S."/>
            <person name="Malik H.S."/>
        </authorList>
    </citation>
    <scope>NUCLEOTIDE SEQUENCE</scope>
    <source>
        <strain evidence="7">1</strain>
        <strain evidence="8">6</strain>
        <strain evidence="9">8</strain>
        <strain evidence="10">9</strain>
    </source>
</reference>
<dbReference type="EMBL" id="AY944350">
    <property type="protein sequence ID" value="AAY34020.1"/>
    <property type="molecule type" value="Genomic_DNA"/>
</dbReference>
<dbReference type="SMART" id="SM00298">
    <property type="entry name" value="CHROMO"/>
    <property type="match status" value="1"/>
</dbReference>
<dbReference type="EMBL" id="AY944348">
    <property type="protein sequence ID" value="AAY34018.1"/>
    <property type="molecule type" value="Genomic_DNA"/>
</dbReference>
<feature type="compositionally biased region" description="Polar residues" evidence="5">
    <location>
        <begin position="115"/>
        <end position="126"/>
    </location>
</feature>
<dbReference type="GO" id="GO:0005694">
    <property type="term" value="C:chromosome"/>
    <property type="evidence" value="ECO:0007669"/>
    <property type="project" value="UniProtKB-SubCell"/>
</dbReference>
<gene>
    <name evidence="8" type="primary">rhi</name>
    <name evidence="11" type="synonym">Dsim\GD27086</name>
    <name evidence="11" type="ORF">Dsimw501_GD27086</name>
</gene>
<dbReference type="AlphaFoldDB" id="Q49BI5"/>
<comment type="subcellular location">
    <subcellularLocation>
        <location evidence="2">Chromosome</location>
    </subcellularLocation>
    <subcellularLocation>
        <location evidence="1">Nucleus</location>
    </subcellularLocation>
</comment>
<dbReference type="InterPro" id="IPR016197">
    <property type="entry name" value="Chromo-like_dom_sf"/>
</dbReference>
<dbReference type="InterPro" id="IPR000953">
    <property type="entry name" value="Chromo/chromo_shadow_dom"/>
</dbReference>
<dbReference type="InterPro" id="IPR023780">
    <property type="entry name" value="Chromo_domain"/>
</dbReference>
<dbReference type="SMR" id="Q49BI5"/>
<evidence type="ECO:0000313" key="12">
    <source>
        <dbReference type="Proteomes" id="UP000035880"/>
    </source>
</evidence>
<evidence type="ECO:0000313" key="9">
    <source>
        <dbReference type="EMBL" id="AAY34020.1"/>
    </source>
</evidence>
<reference evidence="11" key="4">
    <citation type="submission" date="2015-04" db="EMBL/GenBank/DDBJ databases">
        <authorList>
            <consortium name="FlyBase"/>
        </authorList>
    </citation>
    <scope>NUCLEOTIDE SEQUENCE</scope>
    <source>
        <strain evidence="11">W501</strain>
    </source>
</reference>
<dbReference type="EMBL" id="AY944351">
    <property type="protein sequence ID" value="AAY34021.1"/>
    <property type="molecule type" value="Genomic_DNA"/>
</dbReference>
<evidence type="ECO:0000256" key="3">
    <source>
        <dbReference type="ARBA" id="ARBA00022454"/>
    </source>
</evidence>
<dbReference type="GO" id="GO:0005634">
    <property type="term" value="C:nucleus"/>
    <property type="evidence" value="ECO:0007669"/>
    <property type="project" value="UniProtKB-SubCell"/>
</dbReference>
<dbReference type="KEGG" id="dsi:Dsimw501_GD27086"/>
<evidence type="ECO:0000256" key="1">
    <source>
        <dbReference type="ARBA" id="ARBA00004123"/>
    </source>
</evidence>
<feature type="compositionally biased region" description="Polar residues" evidence="5">
    <location>
        <begin position="298"/>
        <end position="312"/>
    </location>
</feature>
<dbReference type="Gene3D" id="2.40.50.40">
    <property type="match status" value="2"/>
</dbReference>
<evidence type="ECO:0000313" key="10">
    <source>
        <dbReference type="EMBL" id="AAY34021.1"/>
    </source>
</evidence>
<feature type="compositionally biased region" description="Basic and acidic residues" evidence="5">
    <location>
        <begin position="313"/>
        <end position="327"/>
    </location>
</feature>
<dbReference type="Proteomes" id="UP000035880">
    <property type="component" value="Chromosome 2R"/>
</dbReference>
<evidence type="ECO:0000256" key="5">
    <source>
        <dbReference type="SAM" id="MobiDB-lite"/>
    </source>
</evidence>
<dbReference type="PANTHER" id="PTHR22812">
    <property type="entry name" value="CHROMOBOX PROTEIN"/>
    <property type="match status" value="1"/>
</dbReference>
<accession>Q49BI5</accession>
<reference evidence="13" key="5">
    <citation type="journal article" date="2018" name="EMBO Rep.">
        <title>Structural insights into Rhino-Deadlock complex for germline piRNA cluster specification.</title>
        <authorList>
            <person name="Yu B."/>
            <person name="Lin Y.A."/>
            <person name="Parhad S.S."/>
            <person name="Jin Z."/>
            <person name="Ma J."/>
            <person name="Theurkauf W.E."/>
            <person name="Zhang Z.Z."/>
            <person name="Huang Y."/>
        </authorList>
    </citation>
    <scope>X-RAY CRYSTALLOGRAPHY (2.71 ANGSTROMS) OF 440-497</scope>
</reference>
<proteinExistence type="evidence at protein level"/>
<dbReference type="EMBL" id="AY944349">
    <property type="protein sequence ID" value="AAY34019.1"/>
    <property type="molecule type" value="Genomic_DNA"/>
</dbReference>
<feature type="compositionally biased region" description="Low complexity" evidence="5">
    <location>
        <begin position="270"/>
        <end position="289"/>
    </location>
</feature>
<keyword evidence="3" id="KW-0158">Chromosome</keyword>
<dbReference type="SUPFAM" id="SSF54160">
    <property type="entry name" value="Chromo domain-like"/>
    <property type="match status" value="2"/>
</dbReference>
<feature type="compositionally biased region" description="Basic and acidic residues" evidence="5">
    <location>
        <begin position="127"/>
        <end position="149"/>
    </location>
</feature>
<sequence>MSRKNQRPNLGLVDAPPNDHVQEFVVEKIQGKRFVNGRPQVLVKWHGFPDESNTWEPMENVGNCMQLVSDFESELFRRMRNASAKPVGKSKPSPSSSSPSNTENGPSSSKKTQHSKSVQAKNTAKMSKTDQKKEKDIKKTAGKIKDIQNDPKTQMPSTSQGSTGLTEAFNGNPSATTNVIKSPRIHSVFNDPNLSESSEDEAVGATSLNYQRAGHSKQKSSTPPKSRGLIEFPQGEDEDSLLSSKNVSPMMILKESQPLQNSFTDDSDLGESSSSKSFLTVSSTSSEGSIKVTKSEPKTSSLDQIKLSTRSSDGGHEAPKWAADKQKSTFGISSSMGSNDYLQSMGLDLSDSDSTDSKVESMHGCPTKQQSNWNFPEPLTTPPVDQIKSTKKEMAMHRVVQKESITSHAPKLQEVKKKLKTSQRGKRLGTYPDWRMPETTEPFGLDRGLELDKVLHCYQMKELFLFVTWKGCSSIDAVPMKYIREAYPLQVIEFFQSLRTTVLK</sequence>
<evidence type="ECO:0007829" key="13">
    <source>
        <dbReference type="PDB" id="5XYW"/>
    </source>
</evidence>
<feature type="compositionally biased region" description="Low complexity" evidence="5">
    <location>
        <begin position="82"/>
        <end position="109"/>
    </location>
</feature>
<dbReference type="GeneID" id="27206936"/>
<dbReference type="PDBsum" id="5XYW"/>
<dbReference type="OrthoDB" id="1918685at2759"/>
<feature type="domain" description="Chromo" evidence="6">
    <location>
        <begin position="24"/>
        <end position="83"/>
    </location>
</feature>
<dbReference type="InterPro" id="IPR049558">
    <property type="entry name" value="CD_Rhino"/>
</dbReference>
<evidence type="ECO:0000313" key="8">
    <source>
        <dbReference type="EMBL" id="AAY34019.1"/>
    </source>
</evidence>
<evidence type="ECO:0000259" key="6">
    <source>
        <dbReference type="PROSITE" id="PS50013"/>
    </source>
</evidence>
<dbReference type="EMBL" id="CM002911">
    <property type="protein sequence ID" value="KMY94641.1"/>
    <property type="molecule type" value="Genomic_DNA"/>
</dbReference>
<reference evidence="11" key="3">
    <citation type="submission" date="2014-06" db="EMBL/GenBank/DDBJ databases">
        <authorList>
            <person name="Hu T."/>
            <person name="Eisen M.B."/>
            <person name="Thornton K.R."/>
            <person name="Andolfatto P."/>
        </authorList>
    </citation>
    <scope>NUCLEOTIDE SEQUENCE</scope>
    <source>
        <strain evidence="11">W501</strain>
    </source>
</reference>
<evidence type="ECO:0000256" key="4">
    <source>
        <dbReference type="ARBA" id="ARBA00023242"/>
    </source>
</evidence>
<dbReference type="Pfam" id="PF00385">
    <property type="entry name" value="Chromo"/>
    <property type="match status" value="1"/>
</dbReference>
<keyword evidence="13" id="KW-0002">3D-structure</keyword>
<dbReference type="CDD" id="cd00034">
    <property type="entry name" value="CSD"/>
    <property type="match status" value="1"/>
</dbReference>
<evidence type="ECO:0000313" key="7">
    <source>
        <dbReference type="EMBL" id="AAY34018.1"/>
    </source>
</evidence>
<protein>
    <submittedName>
        <fullName evidence="8">Rhino</fullName>
    </submittedName>
</protein>
<dbReference type="Bgee" id="FBgn0268376">
    <property type="expression patterns" value="Expressed in female reproductive system and 3 other cell types or tissues"/>
</dbReference>
<evidence type="ECO:0000313" key="11">
    <source>
        <dbReference type="EMBL" id="KMY94641.1"/>
    </source>
</evidence>
<keyword evidence="4" id="KW-0539">Nucleus</keyword>
<organism evidence="8">
    <name type="scientific">Drosophila simulans</name>
    <name type="common">Fruit fly</name>
    <dbReference type="NCBI Taxonomy" id="7240"/>
    <lineage>
        <taxon>Eukaryota</taxon>
        <taxon>Metazoa</taxon>
        <taxon>Ecdysozoa</taxon>
        <taxon>Arthropoda</taxon>
        <taxon>Hexapoda</taxon>
        <taxon>Insecta</taxon>
        <taxon>Pterygota</taxon>
        <taxon>Neoptera</taxon>
        <taxon>Endopterygota</taxon>
        <taxon>Diptera</taxon>
        <taxon>Brachycera</taxon>
        <taxon>Muscomorpha</taxon>
        <taxon>Ephydroidea</taxon>
        <taxon>Drosophilidae</taxon>
        <taxon>Drosophila</taxon>
        <taxon>Sophophora</taxon>
    </lineage>
</organism>
<name>Q49BI5_DROSI</name>
<dbReference type="PDB" id="5XYW">
    <property type="method" value="X-ray"/>
    <property type="resolution" value="2.71 A"/>
    <property type="chains" value="A/B=440-497"/>
</dbReference>
<feature type="compositionally biased region" description="Polar residues" evidence="5">
    <location>
        <begin position="150"/>
        <end position="180"/>
    </location>
</feature>
<dbReference type="CDD" id="cd18630">
    <property type="entry name" value="CD_Rhino"/>
    <property type="match status" value="1"/>
</dbReference>
<dbReference type="PROSITE" id="PS50013">
    <property type="entry name" value="CHROMO_2"/>
    <property type="match status" value="1"/>
</dbReference>
<dbReference type="InterPro" id="IPR051219">
    <property type="entry name" value="Heterochromatin_chromo-domain"/>
</dbReference>
<evidence type="ECO:0000256" key="2">
    <source>
        <dbReference type="ARBA" id="ARBA00004286"/>
    </source>
</evidence>